<dbReference type="Proteomes" id="UP000606889">
    <property type="component" value="Unassembled WGS sequence"/>
</dbReference>
<name>A0ABR7EFJ8_9FIRM</name>
<comment type="caution">
    <text evidence="3">The sequence shown here is derived from an EMBL/GenBank/DDBJ whole genome shotgun (WGS) entry which is preliminary data.</text>
</comment>
<dbReference type="InterPro" id="IPR013785">
    <property type="entry name" value="Aldolase_TIM"/>
</dbReference>
<proteinExistence type="predicted"/>
<dbReference type="PANTHER" id="PTHR10889:SF1">
    <property type="entry name" value="DEOXYRIBOSE-PHOSPHATE ALDOLASE"/>
    <property type="match status" value="1"/>
</dbReference>
<protein>
    <recommendedName>
        <fullName evidence="5">Deoxyribose-phosphate aldolase</fullName>
    </recommendedName>
</protein>
<dbReference type="SMART" id="SM01133">
    <property type="entry name" value="DeoC"/>
    <property type="match status" value="1"/>
</dbReference>
<reference evidence="3 4" key="1">
    <citation type="submission" date="2020-08" db="EMBL/GenBank/DDBJ databases">
        <title>Genome public.</title>
        <authorList>
            <person name="Liu C."/>
            <person name="Sun Q."/>
        </authorList>
    </citation>
    <scope>NUCLEOTIDE SEQUENCE [LARGE SCALE GENOMIC DNA]</scope>
    <source>
        <strain evidence="3 4">NSJ-35</strain>
    </source>
</reference>
<keyword evidence="1" id="KW-0963">Cytoplasm</keyword>
<dbReference type="EMBL" id="JACOON010000004">
    <property type="protein sequence ID" value="MBC5648543.1"/>
    <property type="molecule type" value="Genomic_DNA"/>
</dbReference>
<dbReference type="InterPro" id="IPR011343">
    <property type="entry name" value="DeoC"/>
</dbReference>
<evidence type="ECO:0000313" key="4">
    <source>
        <dbReference type="Proteomes" id="UP000606889"/>
    </source>
</evidence>
<evidence type="ECO:0000256" key="2">
    <source>
        <dbReference type="ARBA" id="ARBA00023270"/>
    </source>
</evidence>
<gene>
    <name evidence="3" type="ORF">H8S18_09360</name>
</gene>
<organism evidence="3 4">
    <name type="scientific">Christensenella tenuis</name>
    <dbReference type="NCBI Taxonomy" id="2763033"/>
    <lineage>
        <taxon>Bacteria</taxon>
        <taxon>Bacillati</taxon>
        <taxon>Bacillota</taxon>
        <taxon>Clostridia</taxon>
        <taxon>Christensenellales</taxon>
        <taxon>Christensenellaceae</taxon>
        <taxon>Christensenella</taxon>
    </lineage>
</organism>
<keyword evidence="2" id="KW-0704">Schiff base</keyword>
<dbReference type="Gene3D" id="3.20.20.70">
    <property type="entry name" value="Aldolase class I"/>
    <property type="match status" value="1"/>
</dbReference>
<evidence type="ECO:0008006" key="5">
    <source>
        <dbReference type="Google" id="ProtNLM"/>
    </source>
</evidence>
<dbReference type="PANTHER" id="PTHR10889">
    <property type="entry name" value="DEOXYRIBOSE-PHOSPHATE ALDOLASE"/>
    <property type="match status" value="1"/>
</dbReference>
<keyword evidence="4" id="KW-1185">Reference proteome</keyword>
<dbReference type="RefSeq" id="WP_186858042.1">
    <property type="nucleotide sequence ID" value="NZ_JACOON010000004.1"/>
</dbReference>
<dbReference type="InterPro" id="IPR002915">
    <property type="entry name" value="DeoC/FbaB/LacD_aldolase"/>
</dbReference>
<sequence length="219" mass="23171">MNGIEKKIVYTNASAYKTSDADCERLVLGAMAKGMERIFVLPSSLPVVNRTRTDGIRVAVGVSYPSGAYEQAVKVHEIEDLLCSGEAFDEIYAVLAVGRYLSGYADECRAEMEAMAAAAGEKPVYFIMEAAVMTDGQKKEVVEMAAGAGARGIVASTGFAPYDIKMPGPEDIRTLAEAAAGKLEIIANGGIDSMEKIQDMLRAGAGLVCSADAYHILNG</sequence>
<accession>A0ABR7EFJ8</accession>
<evidence type="ECO:0000313" key="3">
    <source>
        <dbReference type="EMBL" id="MBC5648543.1"/>
    </source>
</evidence>
<evidence type="ECO:0000256" key="1">
    <source>
        <dbReference type="ARBA" id="ARBA00022490"/>
    </source>
</evidence>
<dbReference type="SUPFAM" id="SSF51569">
    <property type="entry name" value="Aldolase"/>
    <property type="match status" value="1"/>
</dbReference>